<evidence type="ECO:0000256" key="3">
    <source>
        <dbReference type="ARBA" id="ARBA00022679"/>
    </source>
</evidence>
<evidence type="ECO:0000313" key="10">
    <source>
        <dbReference type="Proteomes" id="UP000438182"/>
    </source>
</evidence>
<dbReference type="RefSeq" id="WP_160422577.1">
    <property type="nucleotide sequence ID" value="NZ_WSTA01000004.1"/>
</dbReference>
<feature type="transmembrane region" description="Helical" evidence="8">
    <location>
        <begin position="303"/>
        <end position="319"/>
    </location>
</feature>
<organism evidence="9 10">
    <name type="scientific">Agromyces seonyuensis</name>
    <dbReference type="NCBI Taxonomy" id="2662446"/>
    <lineage>
        <taxon>Bacteria</taxon>
        <taxon>Bacillati</taxon>
        <taxon>Actinomycetota</taxon>
        <taxon>Actinomycetes</taxon>
        <taxon>Micrococcales</taxon>
        <taxon>Microbacteriaceae</taxon>
        <taxon>Agromyces</taxon>
    </lineage>
</organism>
<proteinExistence type="inferred from homology"/>
<keyword evidence="2" id="KW-1003">Cell membrane</keyword>
<name>A0A6I4P1Z6_9MICO</name>
<feature type="transmembrane region" description="Helical" evidence="8">
    <location>
        <begin position="348"/>
        <end position="366"/>
    </location>
</feature>
<dbReference type="InterPro" id="IPR018584">
    <property type="entry name" value="GT87"/>
</dbReference>
<evidence type="ECO:0000256" key="6">
    <source>
        <dbReference type="ARBA" id="ARBA00023136"/>
    </source>
</evidence>
<evidence type="ECO:0000256" key="8">
    <source>
        <dbReference type="SAM" id="Phobius"/>
    </source>
</evidence>
<evidence type="ECO:0000256" key="5">
    <source>
        <dbReference type="ARBA" id="ARBA00022989"/>
    </source>
</evidence>
<comment type="caution">
    <text evidence="9">The sequence shown here is derived from an EMBL/GenBank/DDBJ whole genome shotgun (WGS) entry which is preliminary data.</text>
</comment>
<dbReference type="Pfam" id="PF09594">
    <property type="entry name" value="GT87"/>
    <property type="match status" value="1"/>
</dbReference>
<gene>
    <name evidence="9" type="ORF">GB864_01635</name>
</gene>
<dbReference type="GO" id="GO:0016758">
    <property type="term" value="F:hexosyltransferase activity"/>
    <property type="evidence" value="ECO:0007669"/>
    <property type="project" value="InterPro"/>
</dbReference>
<dbReference type="Proteomes" id="UP000438182">
    <property type="component" value="Unassembled WGS sequence"/>
</dbReference>
<feature type="transmembrane region" description="Helical" evidence="8">
    <location>
        <begin position="372"/>
        <end position="394"/>
    </location>
</feature>
<dbReference type="EMBL" id="WSTA01000004">
    <property type="protein sequence ID" value="MWB97267.1"/>
    <property type="molecule type" value="Genomic_DNA"/>
</dbReference>
<evidence type="ECO:0000256" key="2">
    <source>
        <dbReference type="ARBA" id="ARBA00022475"/>
    </source>
</evidence>
<protein>
    <submittedName>
        <fullName evidence="9">DUF2029 domain-containing protein</fullName>
    </submittedName>
</protein>
<keyword evidence="5 8" id="KW-1133">Transmembrane helix</keyword>
<evidence type="ECO:0000313" key="9">
    <source>
        <dbReference type="EMBL" id="MWB97267.1"/>
    </source>
</evidence>
<dbReference type="GO" id="GO:0005886">
    <property type="term" value="C:plasma membrane"/>
    <property type="evidence" value="ECO:0007669"/>
    <property type="project" value="UniProtKB-SubCell"/>
</dbReference>
<feature type="transmembrane region" description="Helical" evidence="8">
    <location>
        <begin position="279"/>
        <end position="296"/>
    </location>
</feature>
<evidence type="ECO:0000256" key="4">
    <source>
        <dbReference type="ARBA" id="ARBA00022692"/>
    </source>
</evidence>
<feature type="transmembrane region" description="Helical" evidence="8">
    <location>
        <begin position="100"/>
        <end position="121"/>
    </location>
</feature>
<dbReference type="AlphaFoldDB" id="A0A6I4P1Z6"/>
<feature type="transmembrane region" description="Helical" evidence="8">
    <location>
        <begin position="325"/>
        <end position="341"/>
    </location>
</feature>
<feature type="transmembrane region" description="Helical" evidence="8">
    <location>
        <begin position="66"/>
        <end position="88"/>
    </location>
</feature>
<keyword evidence="6 8" id="KW-0472">Membrane</keyword>
<comment type="subcellular location">
    <subcellularLocation>
        <location evidence="1">Cell membrane</location>
        <topology evidence="1">Multi-pass membrane protein</topology>
    </subcellularLocation>
</comment>
<keyword evidence="4 8" id="KW-0812">Transmembrane</keyword>
<keyword evidence="10" id="KW-1185">Reference proteome</keyword>
<sequence>MSELRGTSSASRWLIVAAWAGVAVLTAILLITKYSAAIAADPTDGSLEIFIEAARLEASGGDPYDAAALGGSYLTGSYTYSPLVAWALMPFLQLGLFGQIWTAFCLLCGVVAVAAVTATLWPRLTPWGRVLVAAVGIVTLDYNEVVNWELLDGQSQLPVLATTALAVFFAARTPAVSGVMLALGALVKTWPAMFGLWILRAHNPNRRKELLGAIGTAVVFVGIMILVDGPNSIAEWVQRTLDLREQPLQIYSVWFFERELFAGSADPVAADAAPLAGRIVSWTLAVIVLALLVLALRRPGEPGLAMWNVVAATLLLLPVSHHFYQLILLPILWHWLGIALAERRKPDSWALVGLMALWWLVAFRFGNDGDPLVSSFVIVTLTVLVYAASVLLAARRDPLGLRLRRRPVEGPAATASADEAVTAAHPIGVE</sequence>
<feature type="transmembrane region" description="Helical" evidence="8">
    <location>
        <begin position="179"/>
        <end position="198"/>
    </location>
</feature>
<reference evidence="9 10" key="1">
    <citation type="submission" date="2019-12" db="EMBL/GenBank/DDBJ databases">
        <authorList>
            <person name="Kim Y.S."/>
        </authorList>
    </citation>
    <scope>NUCLEOTIDE SEQUENCE [LARGE SCALE GENOMIC DNA]</scope>
    <source>
        <strain evidence="9 10">MMS17-SY077</strain>
    </source>
</reference>
<comment type="similarity">
    <text evidence="7">Belongs to the glycosyltransferase 87 family.</text>
</comment>
<feature type="transmembrane region" description="Helical" evidence="8">
    <location>
        <begin position="12"/>
        <end position="32"/>
    </location>
</feature>
<feature type="transmembrane region" description="Helical" evidence="8">
    <location>
        <begin position="210"/>
        <end position="227"/>
    </location>
</feature>
<evidence type="ECO:0000256" key="7">
    <source>
        <dbReference type="ARBA" id="ARBA00024033"/>
    </source>
</evidence>
<accession>A0A6I4P1Z6</accession>
<keyword evidence="3" id="KW-0808">Transferase</keyword>
<evidence type="ECO:0000256" key="1">
    <source>
        <dbReference type="ARBA" id="ARBA00004651"/>
    </source>
</evidence>